<name>A0AAE1RSJ0_9SOLA</name>
<reference evidence="1" key="1">
    <citation type="submission" date="2023-12" db="EMBL/GenBank/DDBJ databases">
        <title>Genome assembly of Anisodus tanguticus.</title>
        <authorList>
            <person name="Wang Y.-J."/>
        </authorList>
    </citation>
    <scope>NUCLEOTIDE SEQUENCE</scope>
    <source>
        <strain evidence="1">KB-2021</strain>
        <tissue evidence="1">Leaf</tissue>
    </source>
</reference>
<organism evidence="1 2">
    <name type="scientific">Anisodus tanguticus</name>
    <dbReference type="NCBI Taxonomy" id="243964"/>
    <lineage>
        <taxon>Eukaryota</taxon>
        <taxon>Viridiplantae</taxon>
        <taxon>Streptophyta</taxon>
        <taxon>Embryophyta</taxon>
        <taxon>Tracheophyta</taxon>
        <taxon>Spermatophyta</taxon>
        <taxon>Magnoliopsida</taxon>
        <taxon>eudicotyledons</taxon>
        <taxon>Gunneridae</taxon>
        <taxon>Pentapetalae</taxon>
        <taxon>asterids</taxon>
        <taxon>lamiids</taxon>
        <taxon>Solanales</taxon>
        <taxon>Solanaceae</taxon>
        <taxon>Solanoideae</taxon>
        <taxon>Hyoscyameae</taxon>
        <taxon>Anisodus</taxon>
    </lineage>
</organism>
<evidence type="ECO:0000313" key="1">
    <source>
        <dbReference type="EMBL" id="KAK4357794.1"/>
    </source>
</evidence>
<evidence type="ECO:0000313" key="2">
    <source>
        <dbReference type="Proteomes" id="UP001291623"/>
    </source>
</evidence>
<accession>A0AAE1RSJ0</accession>
<keyword evidence="2" id="KW-1185">Reference proteome</keyword>
<gene>
    <name evidence="1" type="ORF">RND71_023404</name>
</gene>
<sequence length="80" mass="9067">MAAYLQKHLFSNILKEVISGFGELYLTAYDRLLVFSVSSIEPSFDGGKYLSDEDFWTDPHSSILQAYERTGRVNCSDCYG</sequence>
<comment type="caution">
    <text evidence="1">The sequence shown here is derived from an EMBL/GenBank/DDBJ whole genome shotgun (WGS) entry which is preliminary data.</text>
</comment>
<dbReference type="Proteomes" id="UP001291623">
    <property type="component" value="Unassembled WGS sequence"/>
</dbReference>
<proteinExistence type="predicted"/>
<protein>
    <submittedName>
        <fullName evidence="1">Uncharacterized protein</fullName>
    </submittedName>
</protein>
<dbReference type="AlphaFoldDB" id="A0AAE1RSJ0"/>
<dbReference type="EMBL" id="JAVYJV010000012">
    <property type="protein sequence ID" value="KAK4357794.1"/>
    <property type="molecule type" value="Genomic_DNA"/>
</dbReference>